<evidence type="ECO:0000313" key="1">
    <source>
        <dbReference type="EMBL" id="NNU81956.1"/>
    </source>
</evidence>
<protein>
    <submittedName>
        <fullName evidence="1">Uncharacterized protein</fullName>
    </submittedName>
</protein>
<accession>A0A849L6D8</accession>
<evidence type="ECO:0000313" key="2">
    <source>
        <dbReference type="Proteomes" id="UP000572377"/>
    </source>
</evidence>
<name>A0A849L6D8_9RHOB</name>
<gene>
    <name evidence="1" type="ORF">HMH01_16080</name>
</gene>
<keyword evidence="2" id="KW-1185">Reference proteome</keyword>
<dbReference type="Proteomes" id="UP000572377">
    <property type="component" value="Unassembled WGS sequence"/>
</dbReference>
<dbReference type="EMBL" id="JABFBC010000003">
    <property type="protein sequence ID" value="NNU81956.1"/>
    <property type="molecule type" value="Genomic_DNA"/>
</dbReference>
<proteinExistence type="predicted"/>
<organism evidence="1 2">
    <name type="scientific">Halovulum dunhuangense</name>
    <dbReference type="NCBI Taxonomy" id="1505036"/>
    <lineage>
        <taxon>Bacteria</taxon>
        <taxon>Pseudomonadati</taxon>
        <taxon>Pseudomonadota</taxon>
        <taxon>Alphaproteobacteria</taxon>
        <taxon>Rhodobacterales</taxon>
        <taxon>Paracoccaceae</taxon>
        <taxon>Halovulum</taxon>
    </lineage>
</organism>
<sequence>MRAGLIGLAALAACGPPAPGPLRDFTPVVWKQATPAATRADDLGACELQVAGVSGSMSQAQIRAASVATDARVRLERLTACLRGRGYTVTEGAICTPEERAAGRLVILSATDALPPLSRVVCHAPEVGGFVL</sequence>
<comment type="caution">
    <text evidence="1">The sequence shown here is derived from an EMBL/GenBank/DDBJ whole genome shotgun (WGS) entry which is preliminary data.</text>
</comment>
<reference evidence="1 2" key="1">
    <citation type="submission" date="2020-05" db="EMBL/GenBank/DDBJ databases">
        <title>Gimesia benthica sp. nov., a novel planctomycete isolated from a deep-sea water sample of the Northwest Indian Ocean.</title>
        <authorList>
            <person name="Wang J."/>
            <person name="Ruan C."/>
            <person name="Song L."/>
            <person name="Zhu Y."/>
            <person name="Li A."/>
            <person name="Zheng X."/>
            <person name="Wang L."/>
            <person name="Lu Z."/>
            <person name="Huang Y."/>
            <person name="Du W."/>
            <person name="Zhou Y."/>
            <person name="Huang L."/>
            <person name="Dai X."/>
        </authorList>
    </citation>
    <scope>NUCLEOTIDE SEQUENCE [LARGE SCALE GENOMIC DNA]</scope>
    <source>
        <strain evidence="1 2">YYQ-30</strain>
    </source>
</reference>
<dbReference type="RefSeq" id="WP_171326810.1">
    <property type="nucleotide sequence ID" value="NZ_JABFBC010000003.1"/>
</dbReference>
<dbReference type="AlphaFoldDB" id="A0A849L6D8"/>